<dbReference type="RefSeq" id="WP_343786079.1">
    <property type="nucleotide sequence ID" value="NZ_BAAAEU010000001.1"/>
</dbReference>
<sequence length="323" mass="33547">MLKIEQVYWLLGAFLLFSAALNLRERRLAMAGFWAILACPFLFGEAILAALAAGTRWPAQAMGVGVLALGVMAAHGGLRAHADNAEAIAARRAAASRLGNRLFGPALAIPIVTLALVLGASHLRWQETPLIDAQHSTLAALGLACVIAFAAALRVTRAPVVSGLGEGRRLLDALGWAALLPMLLATLGSVFAATGVGDAIAAIVSAVIPTDSRLACLTAFALGMVLFTVIMGNAFAAFPVLMAGIGLPLLVLRHGAHPAVLGSIGMLTGYCGTLLTPMAANFNIVPAVLLELPDQYGVIRAQLPTALVLLGVNFLLLWLLVFQ</sequence>
<evidence type="ECO:0000256" key="1">
    <source>
        <dbReference type="SAM" id="Phobius"/>
    </source>
</evidence>
<keyword evidence="1" id="KW-0812">Transmembrane</keyword>
<feature type="transmembrane region" description="Helical" evidence="1">
    <location>
        <begin position="135"/>
        <end position="153"/>
    </location>
</feature>
<organism evidence="2 3">
    <name type="scientific">Dokdonella soli</name>
    <dbReference type="NCBI Taxonomy" id="529810"/>
    <lineage>
        <taxon>Bacteria</taxon>
        <taxon>Pseudomonadati</taxon>
        <taxon>Pseudomonadota</taxon>
        <taxon>Gammaproteobacteria</taxon>
        <taxon>Lysobacterales</taxon>
        <taxon>Rhodanobacteraceae</taxon>
        <taxon>Dokdonella</taxon>
    </lineage>
</organism>
<proteinExistence type="predicted"/>
<comment type="caution">
    <text evidence="2">The sequence shown here is derived from an EMBL/GenBank/DDBJ whole genome shotgun (WGS) entry which is preliminary data.</text>
</comment>
<evidence type="ECO:0000313" key="2">
    <source>
        <dbReference type="EMBL" id="GAA0704395.1"/>
    </source>
</evidence>
<feature type="transmembrane region" description="Helical" evidence="1">
    <location>
        <begin position="259"/>
        <end position="279"/>
    </location>
</feature>
<dbReference type="InterPro" id="IPR009323">
    <property type="entry name" value="DUF979"/>
</dbReference>
<accession>A0ABN1IBB7</accession>
<feature type="transmembrane region" description="Helical" evidence="1">
    <location>
        <begin position="30"/>
        <end position="53"/>
    </location>
</feature>
<feature type="transmembrane region" description="Helical" evidence="1">
    <location>
        <begin position="6"/>
        <end position="23"/>
    </location>
</feature>
<dbReference type="Pfam" id="PF06166">
    <property type="entry name" value="DUF979"/>
    <property type="match status" value="1"/>
</dbReference>
<evidence type="ECO:0000313" key="3">
    <source>
        <dbReference type="Proteomes" id="UP001501523"/>
    </source>
</evidence>
<feature type="transmembrane region" description="Helical" evidence="1">
    <location>
        <begin position="219"/>
        <end position="252"/>
    </location>
</feature>
<feature type="transmembrane region" description="Helical" evidence="1">
    <location>
        <begin position="59"/>
        <end position="81"/>
    </location>
</feature>
<name>A0ABN1IBB7_9GAMM</name>
<reference evidence="2 3" key="1">
    <citation type="journal article" date="2019" name="Int. J. Syst. Evol. Microbiol.">
        <title>The Global Catalogue of Microorganisms (GCM) 10K type strain sequencing project: providing services to taxonomists for standard genome sequencing and annotation.</title>
        <authorList>
            <consortium name="The Broad Institute Genomics Platform"/>
            <consortium name="The Broad Institute Genome Sequencing Center for Infectious Disease"/>
            <person name="Wu L."/>
            <person name="Ma J."/>
        </authorList>
    </citation>
    <scope>NUCLEOTIDE SEQUENCE [LARGE SCALE GENOMIC DNA]</scope>
    <source>
        <strain evidence="2 3">JCM 15421</strain>
    </source>
</reference>
<gene>
    <name evidence="2" type="ORF">GCM10009105_01230</name>
</gene>
<keyword evidence="3" id="KW-1185">Reference proteome</keyword>
<keyword evidence="1" id="KW-1133">Transmembrane helix</keyword>
<feature type="transmembrane region" description="Helical" evidence="1">
    <location>
        <begin position="299"/>
        <end position="322"/>
    </location>
</feature>
<dbReference type="EMBL" id="BAAAEU010000001">
    <property type="protein sequence ID" value="GAA0704395.1"/>
    <property type="molecule type" value="Genomic_DNA"/>
</dbReference>
<keyword evidence="1" id="KW-0472">Membrane</keyword>
<protein>
    <submittedName>
        <fullName evidence="2">DUF979 domain-containing protein</fullName>
    </submittedName>
</protein>
<feature type="transmembrane region" description="Helical" evidence="1">
    <location>
        <begin position="174"/>
        <end position="207"/>
    </location>
</feature>
<feature type="transmembrane region" description="Helical" evidence="1">
    <location>
        <begin position="102"/>
        <end position="123"/>
    </location>
</feature>
<dbReference type="Proteomes" id="UP001501523">
    <property type="component" value="Unassembled WGS sequence"/>
</dbReference>